<organism evidence="5">
    <name type="scientific">Brachypodium distachyon</name>
    <name type="common">Purple false brome</name>
    <name type="synonym">Trachynia distachya</name>
    <dbReference type="NCBI Taxonomy" id="15368"/>
    <lineage>
        <taxon>Eukaryota</taxon>
        <taxon>Viridiplantae</taxon>
        <taxon>Streptophyta</taxon>
        <taxon>Embryophyta</taxon>
        <taxon>Tracheophyta</taxon>
        <taxon>Spermatophyta</taxon>
        <taxon>Magnoliopsida</taxon>
        <taxon>Liliopsida</taxon>
        <taxon>Poales</taxon>
        <taxon>Poaceae</taxon>
        <taxon>BOP clade</taxon>
        <taxon>Pooideae</taxon>
        <taxon>Stipodae</taxon>
        <taxon>Brachypodieae</taxon>
        <taxon>Brachypodium</taxon>
    </lineage>
</organism>
<dbReference type="PANTHER" id="PTHR15615:SF84">
    <property type="entry name" value="OS05G0327000 PROTEIN"/>
    <property type="match status" value="1"/>
</dbReference>
<dbReference type="InterPro" id="IPR013922">
    <property type="entry name" value="Cyclin_PHO80-like"/>
</dbReference>
<keyword evidence="3" id="KW-0131">Cell cycle</keyword>
<accession>I1GUD2</accession>
<dbReference type="EMBL" id="CM000880">
    <property type="protein sequence ID" value="KQK16200.1"/>
    <property type="molecule type" value="Genomic_DNA"/>
</dbReference>
<reference evidence="5" key="2">
    <citation type="submission" date="2017-06" db="EMBL/GenBank/DDBJ databases">
        <title>WGS assembly of Brachypodium distachyon.</title>
        <authorList>
            <consortium name="The International Brachypodium Initiative"/>
            <person name="Lucas S."/>
            <person name="Harmon-Smith M."/>
            <person name="Lail K."/>
            <person name="Tice H."/>
            <person name="Grimwood J."/>
            <person name="Bruce D."/>
            <person name="Barry K."/>
            <person name="Shu S."/>
            <person name="Lindquist E."/>
            <person name="Wang M."/>
            <person name="Pitluck S."/>
            <person name="Vogel J.P."/>
            <person name="Garvin D.F."/>
            <person name="Mockler T.C."/>
            <person name="Schmutz J."/>
            <person name="Rokhsar D."/>
            <person name="Bevan M.W."/>
        </authorList>
    </citation>
    <scope>NUCLEOTIDE SEQUENCE</scope>
    <source>
        <strain evidence="5">Bd21</strain>
    </source>
</reference>
<name>I1GUD2_BRADI</name>
<evidence type="ECO:0000256" key="3">
    <source>
        <dbReference type="ARBA" id="ARBA00023306"/>
    </source>
</evidence>
<dbReference type="Gramene" id="KQK16200">
    <property type="protein sequence ID" value="KQK16200"/>
    <property type="gene ID" value="BRADI_1g27370v3"/>
</dbReference>
<dbReference type="GO" id="GO:0019901">
    <property type="term" value="F:protein kinase binding"/>
    <property type="evidence" value="ECO:0007669"/>
    <property type="project" value="InterPro"/>
</dbReference>
<feature type="region of interest" description="Disordered" evidence="4">
    <location>
        <begin position="184"/>
        <end position="214"/>
    </location>
</feature>
<proteinExistence type="inferred from homology"/>
<dbReference type="InterPro" id="IPR036915">
    <property type="entry name" value="Cyclin-like_sf"/>
</dbReference>
<dbReference type="STRING" id="15368.I1GUD2"/>
<gene>
    <name evidence="6" type="primary">LOC100828041</name>
    <name evidence="5" type="ORF">BRADI_1g27370v3</name>
</gene>
<evidence type="ECO:0000313" key="5">
    <source>
        <dbReference type="EMBL" id="KQK16200.1"/>
    </source>
</evidence>
<evidence type="ECO:0000313" key="6">
    <source>
        <dbReference type="EnsemblPlants" id="KQK16200"/>
    </source>
</evidence>
<dbReference type="AlphaFoldDB" id="I1GUD2"/>
<dbReference type="Gene3D" id="1.10.472.10">
    <property type="entry name" value="Cyclin-like"/>
    <property type="match status" value="1"/>
</dbReference>
<evidence type="ECO:0000256" key="2">
    <source>
        <dbReference type="ARBA" id="ARBA00022618"/>
    </source>
</evidence>
<dbReference type="Proteomes" id="UP000008810">
    <property type="component" value="Chromosome 1"/>
</dbReference>
<dbReference type="OMA" id="EMAGPER"/>
<dbReference type="SUPFAM" id="SSF47954">
    <property type="entry name" value="Cyclin-like"/>
    <property type="match status" value="1"/>
</dbReference>
<comment type="similarity">
    <text evidence="1">Belongs to the cyclin family. Cyclin U/P subfamily.</text>
</comment>
<keyword evidence="7" id="KW-1185">Reference proteome</keyword>
<dbReference type="PANTHER" id="PTHR15615">
    <property type="match status" value="1"/>
</dbReference>
<dbReference type="OrthoDB" id="244495at2759"/>
<dbReference type="eggNOG" id="KOG1674">
    <property type="taxonomic scope" value="Eukaryota"/>
</dbReference>
<dbReference type="EnsemblPlants" id="KQK16200">
    <property type="protein sequence ID" value="KQK16200"/>
    <property type="gene ID" value="BRADI_1g27370v3"/>
</dbReference>
<sequence length="214" mass="23261">MAAADSVVLDRDDKGNPRALRLFAALVEAESRHFASAASLPSKNNLILAFRGGDTPTVAIADYLERIQRNLHCESVIFVLAAVYLARFVRSRTAREAGLLVEPATAHRLVSVALLLAAKFSSPNYAPNSPKVIPVCSNQRILASEFAGLEVSFLRAIDYRLLVTEEQFLRYCGHLERGPMAGGCCGGRKRKSTSTREGDKARNVQACQKPAMAS</sequence>
<dbReference type="Pfam" id="PF08613">
    <property type="entry name" value="Cyclin"/>
    <property type="match status" value="1"/>
</dbReference>
<evidence type="ECO:0000256" key="1">
    <source>
        <dbReference type="ARBA" id="ARBA00007215"/>
    </source>
</evidence>
<reference evidence="5 6" key="1">
    <citation type="journal article" date="2010" name="Nature">
        <title>Genome sequencing and analysis of the model grass Brachypodium distachyon.</title>
        <authorList>
            <consortium name="International Brachypodium Initiative"/>
        </authorList>
    </citation>
    <scope>NUCLEOTIDE SEQUENCE [LARGE SCALE GENOMIC DNA]</scope>
    <source>
        <strain evidence="5">Bd21</strain>
        <strain evidence="6">cv. Bd21</strain>
    </source>
</reference>
<reference evidence="6" key="3">
    <citation type="submission" date="2018-08" db="UniProtKB">
        <authorList>
            <consortium name="EnsemblPlants"/>
        </authorList>
    </citation>
    <scope>IDENTIFICATION</scope>
    <source>
        <strain evidence="6">cv. Bd21</strain>
    </source>
</reference>
<protein>
    <submittedName>
        <fullName evidence="5 6">Uncharacterized protein</fullName>
    </submittedName>
</protein>
<dbReference type="HOGENOM" id="CLU_109133_0_0_1"/>
<dbReference type="GO" id="GO:0051301">
    <property type="term" value="P:cell division"/>
    <property type="evidence" value="ECO:0007669"/>
    <property type="project" value="UniProtKB-KW"/>
</dbReference>
<keyword evidence="2" id="KW-0132">Cell division</keyword>
<dbReference type="GeneID" id="100828041"/>
<evidence type="ECO:0000256" key="4">
    <source>
        <dbReference type="SAM" id="MobiDB-lite"/>
    </source>
</evidence>
<evidence type="ECO:0000313" key="7">
    <source>
        <dbReference type="Proteomes" id="UP000008810"/>
    </source>
</evidence>
<dbReference type="KEGG" id="bdi:100828041"/>
<dbReference type="RefSeq" id="XP_003560197.1">
    <property type="nucleotide sequence ID" value="XM_003560149.4"/>
</dbReference>